<name>A0A6A6ZW99_9PLEO</name>
<evidence type="ECO:0000259" key="1">
    <source>
        <dbReference type="Pfam" id="PF06985"/>
    </source>
</evidence>
<feature type="domain" description="Heterokaryon incompatibility" evidence="1">
    <location>
        <begin position="34"/>
        <end position="186"/>
    </location>
</feature>
<keyword evidence="3" id="KW-1185">Reference proteome</keyword>
<dbReference type="PANTHER" id="PTHR33112:SF9">
    <property type="entry name" value="HETEROKARYON INCOMPATIBILITY DOMAIN-CONTAINING PROTEIN"/>
    <property type="match status" value="1"/>
</dbReference>
<gene>
    <name evidence="2" type="ORF">CC86DRAFT_295580</name>
</gene>
<dbReference type="PANTHER" id="PTHR33112">
    <property type="entry name" value="DOMAIN PROTEIN, PUTATIVE-RELATED"/>
    <property type="match status" value="1"/>
</dbReference>
<dbReference type="OrthoDB" id="3486565at2759"/>
<dbReference type="AlphaFoldDB" id="A0A6A6ZW99"/>
<proteinExistence type="predicted"/>
<organism evidence="2 3">
    <name type="scientific">Ophiobolus disseminans</name>
    <dbReference type="NCBI Taxonomy" id="1469910"/>
    <lineage>
        <taxon>Eukaryota</taxon>
        <taxon>Fungi</taxon>
        <taxon>Dikarya</taxon>
        <taxon>Ascomycota</taxon>
        <taxon>Pezizomycotina</taxon>
        <taxon>Dothideomycetes</taxon>
        <taxon>Pleosporomycetidae</taxon>
        <taxon>Pleosporales</taxon>
        <taxon>Pleosporineae</taxon>
        <taxon>Phaeosphaeriaceae</taxon>
        <taxon>Ophiobolus</taxon>
    </lineage>
</organism>
<dbReference type="Pfam" id="PF06985">
    <property type="entry name" value="HET"/>
    <property type="match status" value="1"/>
</dbReference>
<evidence type="ECO:0000313" key="3">
    <source>
        <dbReference type="Proteomes" id="UP000799424"/>
    </source>
</evidence>
<protein>
    <submittedName>
        <fullName evidence="2">HET-domain-containing protein</fullName>
    </submittedName>
</protein>
<evidence type="ECO:0000313" key="2">
    <source>
        <dbReference type="EMBL" id="KAF2824998.1"/>
    </source>
</evidence>
<dbReference type="EMBL" id="MU006229">
    <property type="protein sequence ID" value="KAF2824998.1"/>
    <property type="molecule type" value="Genomic_DNA"/>
</dbReference>
<sequence>MRNVGAKLPRRVLDVRNNHVRLHETTNTDQGTRYACLSHCWGIDSSATLRTTTFNLKAHRKEIPCSGLPRTFRDAVSFTRRLNVDFLWIDSLCIIQNDARDWQQQSANMAAIYKNGYITLAATSSYNAEGGCYTQKNGPPSHQVIGPPVAVLRYPDGTEGPIFVRRTFKHAQTSFPLLQRGWVFQERLLSPRILHFADEELIWECKQSVRCECGSTETKNGFSRISAYVEERETPFSNLEPLSKQNHALASWNLVVSDYAACSLTYQRDAFPALSGIAKVFAASLQDEYVAGLWKSTLVSQLLWYFRSINGETVTKVNTWRAPSWSWVSVNWRYKFLTLPVTKELAELKHVVCKASGDDPTGELQTAYLTLRTRVIPATLGHVLNGGLSSYHLYLGNELVFPRKSIPRFYSLDDAETGYFDLSDHRLANDITSLGVVVAQVASWSGIRTIYIRGHVPDEVRFYLLLARDIKDNRHWVRIGLMVVTAYNRNVSLCYCANQNSMTSEQKAKEFEERKHEISSHPIFDLFDEAEAQDITIW</sequence>
<dbReference type="InterPro" id="IPR010730">
    <property type="entry name" value="HET"/>
</dbReference>
<reference evidence="2" key="1">
    <citation type="journal article" date="2020" name="Stud. Mycol.">
        <title>101 Dothideomycetes genomes: a test case for predicting lifestyles and emergence of pathogens.</title>
        <authorList>
            <person name="Haridas S."/>
            <person name="Albert R."/>
            <person name="Binder M."/>
            <person name="Bloem J."/>
            <person name="Labutti K."/>
            <person name="Salamov A."/>
            <person name="Andreopoulos B."/>
            <person name="Baker S."/>
            <person name="Barry K."/>
            <person name="Bills G."/>
            <person name="Bluhm B."/>
            <person name="Cannon C."/>
            <person name="Castanera R."/>
            <person name="Culley D."/>
            <person name="Daum C."/>
            <person name="Ezra D."/>
            <person name="Gonzalez J."/>
            <person name="Henrissat B."/>
            <person name="Kuo A."/>
            <person name="Liang C."/>
            <person name="Lipzen A."/>
            <person name="Lutzoni F."/>
            <person name="Magnuson J."/>
            <person name="Mondo S."/>
            <person name="Nolan M."/>
            <person name="Ohm R."/>
            <person name="Pangilinan J."/>
            <person name="Park H.-J."/>
            <person name="Ramirez L."/>
            <person name="Alfaro M."/>
            <person name="Sun H."/>
            <person name="Tritt A."/>
            <person name="Yoshinaga Y."/>
            <person name="Zwiers L.-H."/>
            <person name="Turgeon B."/>
            <person name="Goodwin S."/>
            <person name="Spatafora J."/>
            <person name="Crous P."/>
            <person name="Grigoriev I."/>
        </authorList>
    </citation>
    <scope>NUCLEOTIDE SEQUENCE</scope>
    <source>
        <strain evidence="2">CBS 113818</strain>
    </source>
</reference>
<dbReference type="Proteomes" id="UP000799424">
    <property type="component" value="Unassembled WGS sequence"/>
</dbReference>
<accession>A0A6A6ZW99</accession>